<name>A0ABV7D2Z7_9PROT</name>
<dbReference type="InterPro" id="IPR002376">
    <property type="entry name" value="Formyl_transf_N"/>
</dbReference>
<feature type="site" description="Raises pKa of active site His" evidence="4">
    <location>
        <position position="147"/>
    </location>
</feature>
<sequence>MGKLRLGVLISGSGTNLQALIDACRAHNFPAKIAVVISNRPDVMGLKRAEAAHIKTVTLDHKNYETREDFEAELHETLQQNKVELVCLAGFMRLLNAEFVNRWKDRMINIHPSLLPSYKGLHTHARALEDGVRFAGCTIHYVRPEMDNGPIIMQAAIPIEPNETEESLIAKTLTYEHQMYPVVVKLIAEGKVRVSGHKVVFGEDVNLGSIGQISPLL</sequence>
<evidence type="ECO:0000259" key="5">
    <source>
        <dbReference type="Pfam" id="PF00551"/>
    </source>
</evidence>
<dbReference type="PANTHER" id="PTHR43369:SF2">
    <property type="entry name" value="PHOSPHORIBOSYLGLYCINAMIDE FORMYLTRANSFERASE"/>
    <property type="match status" value="1"/>
</dbReference>
<reference evidence="7" key="1">
    <citation type="journal article" date="2019" name="Int. J. Syst. Evol. Microbiol.">
        <title>The Global Catalogue of Microorganisms (GCM) 10K type strain sequencing project: providing services to taxonomists for standard genome sequencing and annotation.</title>
        <authorList>
            <consortium name="The Broad Institute Genomics Platform"/>
            <consortium name="The Broad Institute Genome Sequencing Center for Infectious Disease"/>
            <person name="Wu L."/>
            <person name="Ma J."/>
        </authorList>
    </citation>
    <scope>NUCLEOTIDE SEQUENCE [LARGE SCALE GENOMIC DNA]</scope>
    <source>
        <strain evidence="7">KCTC 62164</strain>
    </source>
</reference>
<comment type="function">
    <text evidence="4">Catalyzes the transfer of a formyl group from 10-formyltetrahydrofolate to 5-phospho-ribosyl-glycinamide (GAR), producing 5-phospho-ribosyl-N-formylglycinamide (FGAR) and tetrahydrofolate.</text>
</comment>
<comment type="similarity">
    <text evidence="4">Belongs to the GART family.</text>
</comment>
<proteinExistence type="inferred from homology"/>
<comment type="pathway">
    <text evidence="1 4">Purine metabolism; IMP biosynthesis via de novo pathway; N(2)-formyl-N(1)-(5-phospho-D-ribosyl)glycinamide from N(1)-(5-phospho-D-ribosyl)glycinamide (10-formyl THF route): step 1/1.</text>
</comment>
<dbReference type="InterPro" id="IPR004607">
    <property type="entry name" value="GART"/>
</dbReference>
<feature type="binding site" evidence="4">
    <location>
        <position position="109"/>
    </location>
    <ligand>
        <name>(6R)-10-formyltetrahydrofolate</name>
        <dbReference type="ChEBI" id="CHEBI:195366"/>
    </ligand>
</feature>
<keyword evidence="7" id="KW-1185">Reference proteome</keyword>
<dbReference type="GO" id="GO:0004644">
    <property type="term" value="F:phosphoribosylglycinamide formyltransferase activity"/>
    <property type="evidence" value="ECO:0007669"/>
    <property type="project" value="UniProtKB-EC"/>
</dbReference>
<dbReference type="Pfam" id="PF00551">
    <property type="entry name" value="Formyl_trans_N"/>
    <property type="match status" value="1"/>
</dbReference>
<accession>A0ABV7D2Z7</accession>
<dbReference type="InterPro" id="IPR036477">
    <property type="entry name" value="Formyl_transf_N_sf"/>
</dbReference>
<dbReference type="CDD" id="cd08645">
    <property type="entry name" value="FMT_core_GART"/>
    <property type="match status" value="1"/>
</dbReference>
<feature type="active site" description="Proton donor" evidence="4">
    <location>
        <position position="111"/>
    </location>
</feature>
<evidence type="ECO:0000313" key="6">
    <source>
        <dbReference type="EMBL" id="MFC3050982.1"/>
    </source>
</evidence>
<evidence type="ECO:0000256" key="3">
    <source>
        <dbReference type="ARBA" id="ARBA00022755"/>
    </source>
</evidence>
<dbReference type="PANTHER" id="PTHR43369">
    <property type="entry name" value="PHOSPHORIBOSYLGLYCINAMIDE FORMYLTRANSFERASE"/>
    <property type="match status" value="1"/>
</dbReference>
<dbReference type="EC" id="2.1.2.2" evidence="4"/>
<dbReference type="HAMAP" id="MF_01930">
    <property type="entry name" value="PurN"/>
    <property type="match status" value="1"/>
</dbReference>
<feature type="binding site" evidence="4">
    <location>
        <begin position="92"/>
        <end position="95"/>
    </location>
    <ligand>
        <name>(6R)-10-formyltetrahydrofolate</name>
        <dbReference type="ChEBI" id="CHEBI:195366"/>
    </ligand>
</feature>
<feature type="binding site" evidence="4">
    <location>
        <begin position="14"/>
        <end position="16"/>
    </location>
    <ligand>
        <name>N(1)-(5-phospho-beta-D-ribosyl)glycinamide</name>
        <dbReference type="ChEBI" id="CHEBI:143788"/>
    </ligand>
</feature>
<organism evidence="6 7">
    <name type="scientific">Kordiimonas pumila</name>
    <dbReference type="NCBI Taxonomy" id="2161677"/>
    <lineage>
        <taxon>Bacteria</taxon>
        <taxon>Pseudomonadati</taxon>
        <taxon>Pseudomonadota</taxon>
        <taxon>Alphaproteobacteria</taxon>
        <taxon>Kordiimonadales</taxon>
        <taxon>Kordiimonadaceae</taxon>
        <taxon>Kordiimonas</taxon>
    </lineage>
</organism>
<keyword evidence="2 4" id="KW-0808">Transferase</keyword>
<dbReference type="SUPFAM" id="SSF53328">
    <property type="entry name" value="Formyltransferase"/>
    <property type="match status" value="1"/>
</dbReference>
<dbReference type="RefSeq" id="WP_194212237.1">
    <property type="nucleotide sequence ID" value="NZ_CP061205.1"/>
</dbReference>
<comment type="catalytic activity">
    <reaction evidence="4">
        <text>N(1)-(5-phospho-beta-D-ribosyl)glycinamide + (6R)-10-formyltetrahydrofolate = N(2)-formyl-N(1)-(5-phospho-beta-D-ribosyl)glycinamide + (6S)-5,6,7,8-tetrahydrofolate + H(+)</text>
        <dbReference type="Rhea" id="RHEA:15053"/>
        <dbReference type="ChEBI" id="CHEBI:15378"/>
        <dbReference type="ChEBI" id="CHEBI:57453"/>
        <dbReference type="ChEBI" id="CHEBI:143788"/>
        <dbReference type="ChEBI" id="CHEBI:147286"/>
        <dbReference type="ChEBI" id="CHEBI:195366"/>
        <dbReference type="EC" id="2.1.2.2"/>
    </reaction>
</comment>
<evidence type="ECO:0000256" key="1">
    <source>
        <dbReference type="ARBA" id="ARBA00005054"/>
    </source>
</evidence>
<feature type="binding site" evidence="4">
    <location>
        <position position="67"/>
    </location>
    <ligand>
        <name>(6R)-10-formyltetrahydrofolate</name>
        <dbReference type="ChEBI" id="CHEBI:195366"/>
    </ligand>
</feature>
<dbReference type="Gene3D" id="3.40.50.170">
    <property type="entry name" value="Formyl transferase, N-terminal domain"/>
    <property type="match status" value="1"/>
</dbReference>
<protein>
    <recommendedName>
        <fullName evidence="4">Phosphoribosylglycinamide formyltransferase</fullName>
        <ecNumber evidence="4">2.1.2.2</ecNumber>
    </recommendedName>
    <alternativeName>
        <fullName evidence="4">5'-phosphoribosylglycinamide transformylase</fullName>
    </alternativeName>
    <alternativeName>
        <fullName evidence="4">GAR transformylase</fullName>
        <shortName evidence="4">GART</shortName>
    </alternativeName>
</protein>
<dbReference type="NCBIfam" id="TIGR00639">
    <property type="entry name" value="PurN"/>
    <property type="match status" value="1"/>
</dbReference>
<keyword evidence="3 4" id="KW-0658">Purine biosynthesis</keyword>
<comment type="caution">
    <text evidence="6">The sequence shown here is derived from an EMBL/GenBank/DDBJ whole genome shotgun (WGS) entry which is preliminary data.</text>
</comment>
<evidence type="ECO:0000256" key="4">
    <source>
        <dbReference type="HAMAP-Rule" id="MF_01930"/>
    </source>
</evidence>
<feature type="domain" description="Formyl transferase N-terminal" evidence="5">
    <location>
        <begin position="5"/>
        <end position="184"/>
    </location>
</feature>
<gene>
    <name evidence="4 6" type="primary">purN</name>
    <name evidence="6" type="ORF">ACFOKA_03580</name>
</gene>
<evidence type="ECO:0000313" key="7">
    <source>
        <dbReference type="Proteomes" id="UP001595444"/>
    </source>
</evidence>
<evidence type="ECO:0000256" key="2">
    <source>
        <dbReference type="ARBA" id="ARBA00022679"/>
    </source>
</evidence>
<dbReference type="EMBL" id="JBHRSL010000002">
    <property type="protein sequence ID" value="MFC3050982.1"/>
    <property type="molecule type" value="Genomic_DNA"/>
</dbReference>
<dbReference type="Proteomes" id="UP001595444">
    <property type="component" value="Unassembled WGS sequence"/>
</dbReference>